<feature type="domain" description="Carbohydrate kinase PfkB" evidence="2">
    <location>
        <begin position="434"/>
        <end position="480"/>
    </location>
</feature>
<evidence type="ECO:0000313" key="4">
    <source>
        <dbReference type="Proteomes" id="UP001583172"/>
    </source>
</evidence>
<feature type="compositionally biased region" description="Basic and acidic residues" evidence="1">
    <location>
        <begin position="50"/>
        <end position="60"/>
    </location>
</feature>
<dbReference type="PANTHER" id="PTHR47098">
    <property type="entry name" value="PROTEIN MAK32"/>
    <property type="match status" value="1"/>
</dbReference>
<sequence length="512" mass="56107">MPPTLLGRVRARNRPQTRFLAQTTVNPRGHHAKDGPAVTEVELRARDGKQEDTHTKHLDMSSEADGPVGQELDSADQIIQHVPPTQQIDFVTLGMFIIDDIEFLLPKPPAHNILGGAGTYSALGARLFSPPPLSQTVGWIVDQGSDFPHHLTDQINAWQTSALIRRNPSRLTTRGWNGYDAAERRAFRYATPKRRLTADDLTPPLLQAKAIHLICSPLRCQELVNSLLARRREAFLASKRDAGGSDADAEAEYTRPLIIWEPVPDLCVPGELLNCTNTLPLVDVCSPNHAELASFMGDDKGAANPTTGRPDPAAVERYSEQLLSSMPLQSYTLVVRAGEAGCYVARNGGRRKKMVGSSNHNDNNNNSSSSSSRKKKTPLLKEHGLRPDMDLEALFANLLRDEDGCVAREEIEMDPGLGRWLPAYYGTGYQGDASEKVVDPTGGGNTFLGGLAVALARGKTMEEACAWGHVAASFAIEQVGFPVLSVDEEGREVWNGVRVEERLAEYRERVQL</sequence>
<organism evidence="3 4">
    <name type="scientific">Humicola insolens</name>
    <name type="common">Soft-rot fungus</name>
    <dbReference type="NCBI Taxonomy" id="85995"/>
    <lineage>
        <taxon>Eukaryota</taxon>
        <taxon>Fungi</taxon>
        <taxon>Dikarya</taxon>
        <taxon>Ascomycota</taxon>
        <taxon>Pezizomycotina</taxon>
        <taxon>Sordariomycetes</taxon>
        <taxon>Sordariomycetidae</taxon>
        <taxon>Sordariales</taxon>
        <taxon>Chaetomiaceae</taxon>
        <taxon>Mycothermus</taxon>
    </lineage>
</organism>
<feature type="region of interest" description="Disordered" evidence="1">
    <location>
        <begin position="351"/>
        <end position="383"/>
    </location>
</feature>
<name>A0ABR3VL29_HUMIN</name>
<gene>
    <name evidence="3" type="ORF">VTJ49DRAFT_4657</name>
</gene>
<dbReference type="Gene3D" id="3.40.1190.20">
    <property type="match status" value="2"/>
</dbReference>
<evidence type="ECO:0000313" key="3">
    <source>
        <dbReference type="EMBL" id="KAL1842609.1"/>
    </source>
</evidence>
<keyword evidence="4" id="KW-1185">Reference proteome</keyword>
<protein>
    <recommendedName>
        <fullName evidence="2">Carbohydrate kinase PfkB domain-containing protein</fullName>
    </recommendedName>
</protein>
<evidence type="ECO:0000259" key="2">
    <source>
        <dbReference type="Pfam" id="PF00294"/>
    </source>
</evidence>
<proteinExistence type="predicted"/>
<dbReference type="EMBL" id="JAZGSY010000037">
    <property type="protein sequence ID" value="KAL1842609.1"/>
    <property type="molecule type" value="Genomic_DNA"/>
</dbReference>
<comment type="caution">
    <text evidence="3">The sequence shown here is derived from an EMBL/GenBank/DDBJ whole genome shotgun (WGS) entry which is preliminary data.</text>
</comment>
<dbReference type="InterPro" id="IPR029056">
    <property type="entry name" value="Ribokinase-like"/>
</dbReference>
<dbReference type="InterPro" id="IPR011611">
    <property type="entry name" value="PfkB_dom"/>
</dbReference>
<reference evidence="3 4" key="1">
    <citation type="journal article" date="2024" name="Commun. Biol.">
        <title>Comparative genomic analysis of thermophilic fungi reveals convergent evolutionary adaptations and gene losses.</title>
        <authorList>
            <person name="Steindorff A.S."/>
            <person name="Aguilar-Pontes M.V."/>
            <person name="Robinson A.J."/>
            <person name="Andreopoulos B."/>
            <person name="LaButti K."/>
            <person name="Kuo A."/>
            <person name="Mondo S."/>
            <person name="Riley R."/>
            <person name="Otillar R."/>
            <person name="Haridas S."/>
            <person name="Lipzen A."/>
            <person name="Grimwood J."/>
            <person name="Schmutz J."/>
            <person name="Clum A."/>
            <person name="Reid I.D."/>
            <person name="Moisan M.C."/>
            <person name="Butler G."/>
            <person name="Nguyen T.T.M."/>
            <person name="Dewar K."/>
            <person name="Conant G."/>
            <person name="Drula E."/>
            <person name="Henrissat B."/>
            <person name="Hansel C."/>
            <person name="Singer S."/>
            <person name="Hutchinson M.I."/>
            <person name="de Vries R.P."/>
            <person name="Natvig D.O."/>
            <person name="Powell A.J."/>
            <person name="Tsang A."/>
            <person name="Grigoriev I.V."/>
        </authorList>
    </citation>
    <scope>NUCLEOTIDE SEQUENCE [LARGE SCALE GENOMIC DNA]</scope>
    <source>
        <strain evidence="3 4">CBS 620.91</strain>
    </source>
</reference>
<feature type="compositionally biased region" description="Low complexity" evidence="1">
    <location>
        <begin position="357"/>
        <end position="371"/>
    </location>
</feature>
<feature type="region of interest" description="Disordered" evidence="1">
    <location>
        <begin position="50"/>
        <end position="69"/>
    </location>
</feature>
<dbReference type="Pfam" id="PF00294">
    <property type="entry name" value="PfkB"/>
    <property type="match status" value="1"/>
</dbReference>
<dbReference type="InterPro" id="IPR034094">
    <property type="entry name" value="Mak32"/>
</dbReference>
<dbReference type="CDD" id="cd01943">
    <property type="entry name" value="MAK32"/>
    <property type="match status" value="1"/>
</dbReference>
<dbReference type="PANTHER" id="PTHR47098:SF2">
    <property type="entry name" value="PROTEIN MAK32"/>
    <property type="match status" value="1"/>
</dbReference>
<dbReference type="Proteomes" id="UP001583172">
    <property type="component" value="Unassembled WGS sequence"/>
</dbReference>
<accession>A0ABR3VL29</accession>
<evidence type="ECO:0000256" key="1">
    <source>
        <dbReference type="SAM" id="MobiDB-lite"/>
    </source>
</evidence>
<dbReference type="SUPFAM" id="SSF53613">
    <property type="entry name" value="Ribokinase-like"/>
    <property type="match status" value="1"/>
</dbReference>